<reference evidence="4" key="1">
    <citation type="submission" date="2022-11" db="UniProtKB">
        <authorList>
            <consortium name="WormBaseParasite"/>
        </authorList>
    </citation>
    <scope>IDENTIFICATION</scope>
</reference>
<keyword evidence="3" id="KW-1185">Reference proteome</keyword>
<evidence type="ECO:0000313" key="3">
    <source>
        <dbReference type="Proteomes" id="UP000887572"/>
    </source>
</evidence>
<keyword evidence="2" id="KW-0472">Membrane</keyword>
<keyword evidence="2" id="KW-0812">Transmembrane</keyword>
<protein>
    <submittedName>
        <fullName evidence="4">ZP domain-containing protein</fullName>
    </submittedName>
</protein>
<evidence type="ECO:0000256" key="1">
    <source>
        <dbReference type="SAM" id="MobiDB-lite"/>
    </source>
</evidence>
<dbReference type="AlphaFoldDB" id="A0A914HMY9"/>
<name>A0A914HMY9_GLORO</name>
<organism evidence="3 4">
    <name type="scientific">Globodera rostochiensis</name>
    <name type="common">Golden nematode worm</name>
    <name type="synonym">Heterodera rostochiensis</name>
    <dbReference type="NCBI Taxonomy" id="31243"/>
    <lineage>
        <taxon>Eukaryota</taxon>
        <taxon>Metazoa</taxon>
        <taxon>Ecdysozoa</taxon>
        <taxon>Nematoda</taxon>
        <taxon>Chromadorea</taxon>
        <taxon>Rhabditida</taxon>
        <taxon>Tylenchina</taxon>
        <taxon>Tylenchomorpha</taxon>
        <taxon>Tylenchoidea</taxon>
        <taxon>Heteroderidae</taxon>
        <taxon>Heteroderinae</taxon>
        <taxon>Globodera</taxon>
    </lineage>
</organism>
<dbReference type="WBParaSite" id="Gr19_v10_g2794.t1">
    <property type="protein sequence ID" value="Gr19_v10_g2794.t1"/>
    <property type="gene ID" value="Gr19_v10_g2794"/>
</dbReference>
<dbReference type="PANTHER" id="PTHR46560:SF5">
    <property type="entry name" value="CYPHER, ISOFORM B"/>
    <property type="match status" value="1"/>
</dbReference>
<dbReference type="PANTHER" id="PTHR46560">
    <property type="entry name" value="CYPHER, ISOFORM B"/>
    <property type="match status" value="1"/>
</dbReference>
<dbReference type="Proteomes" id="UP000887572">
    <property type="component" value="Unplaced"/>
</dbReference>
<accession>A0A914HMY9</accession>
<feature type="transmembrane region" description="Helical" evidence="2">
    <location>
        <begin position="411"/>
        <end position="434"/>
    </location>
</feature>
<feature type="region of interest" description="Disordered" evidence="1">
    <location>
        <begin position="460"/>
        <end position="482"/>
    </location>
</feature>
<evidence type="ECO:0000313" key="4">
    <source>
        <dbReference type="WBParaSite" id="Gr19_v10_g2794.t1"/>
    </source>
</evidence>
<evidence type="ECO:0000256" key="2">
    <source>
        <dbReference type="SAM" id="Phobius"/>
    </source>
</evidence>
<keyword evidence="2" id="KW-1133">Transmembrane helix</keyword>
<proteinExistence type="predicted"/>
<sequence length="482" mass="52493">MPKIGANCSPFTASTSASSVSGAVLFSSPPQLSSLIRQIVLLLPFLPSFVEGRLLDTSVACDQHNFLLSLNFDVPFRGLVYSEEGFPNCVYVNGTMLSHINYHLKIPLHGCETHNNADGNFENGIIIQDNVAFLQSTDKKYLLTCIPSPPAIPSKAFSSSQKPLADEITKKTDPPPLEQIAAFGRENTVTVDFGGVSVDQSFSSTQRTAGGAILPHSLAAGIENSLDAILSPPPVPLATPELKYTVEIRAGHSTNAPPINAALNIGDKISYVVRLQKPVSESQIGRCWASDSKSSLELSDEHGCSLQPRGNIWGQFERTETDSELIFINRIKAWAFPTSNETNCSATGDENSHERMRRRVGGEFSEVETLKTRLHIRSKRKSEGLESFNAPFASSQQSMDNQNWCVSPVQLILIGACCCAVSLCLSAGAGFLLFTRCVGRDRNGKSAEEEIWSTFAGLNRHSQRAPARTDSRRKTTHSRHAI</sequence>